<comment type="caution">
    <text evidence="13">The sequence shown here is derived from an EMBL/GenBank/DDBJ whole genome shotgun (WGS) entry which is preliminary data.</text>
</comment>
<dbReference type="InterPro" id="IPR006171">
    <property type="entry name" value="TOPRIM_dom"/>
</dbReference>
<feature type="binding site" evidence="11">
    <location>
        <position position="82"/>
    </location>
    <ligand>
        <name>ATP</name>
        <dbReference type="ChEBI" id="CHEBI:30616"/>
    </ligand>
</feature>
<comment type="subunit">
    <text evidence="11">Heterotetramer composed of ParC and ParE.</text>
</comment>
<name>A0A2T0W3G8_9RHOB</name>
<dbReference type="GO" id="GO:0005524">
    <property type="term" value="F:ATP binding"/>
    <property type="evidence" value="ECO:0007669"/>
    <property type="project" value="UniProtKB-UniRule"/>
</dbReference>
<dbReference type="PRINTS" id="PR01098">
    <property type="entry name" value="TOPISMRASE4B"/>
</dbReference>
<feature type="binding site" evidence="11">
    <location>
        <position position="55"/>
    </location>
    <ligand>
        <name>ATP</name>
        <dbReference type="ChEBI" id="CHEBI:30616"/>
    </ligand>
</feature>
<dbReference type="SUPFAM" id="SSF55874">
    <property type="entry name" value="ATPase domain of HSP90 chaperone/DNA topoisomerase II/histidine kinase"/>
    <property type="match status" value="1"/>
</dbReference>
<dbReference type="PANTHER" id="PTHR45866">
    <property type="entry name" value="DNA GYRASE/TOPOISOMERASE SUBUNIT B"/>
    <property type="match status" value="1"/>
</dbReference>
<keyword evidence="5 11" id="KW-0547">Nucleotide-binding</keyword>
<feature type="site" description="Interaction with DNA" evidence="11">
    <location>
        <position position="520"/>
    </location>
</feature>
<dbReference type="SMART" id="SM00387">
    <property type="entry name" value="HATPase_c"/>
    <property type="match status" value="1"/>
</dbReference>
<comment type="similarity">
    <text evidence="3">Belongs to the type II topoisomerase GyrB family.</text>
</comment>
<sequence>MADDLLSGGASPDDYNASSIEVLEDMEHVRLRPGMYIGGKDERALHHMVAEIIDNSMDEAVAGHATWIEVELHENGHVTVRDNGRGIPIGAHPKDPTKSAVEIIFCTLNAGGKFSGDSYQTSGGLHGVGSSVVNALSDHLRVEVAQNKELYAMEFSRGVPKGKLAKIGAAPNRRGTAVTFHPDEEIFGKLTLKPKTLFRMARSKAYLFSGVEIRWKTGINDGDTPLEATFKFPGGLADYLTETMSGATTYSEKPFAGTVSFQDKFNVPGKVEWAINWTPARDGFIQSYCNTVPTPEGGTHEAGFWSAILKGIKAYGDLVGNKKAGTITREDLTTGAGALVSCFIREPEFVGQTKDRLATTDAQRMVDAAVRDHFDNWLAADTKSAGAILDFLVLRAEERLRRKQEKETSRKSATKKLRLPGKLTDCTSKDRVGTELFIVEGDSAGGSGKGARDRKTQALLPLKGKILNVLGAASNKLSSNQEINDLCEALGVGMGTKFNVDDLRYDKIIIMTDADVDGAHIAALLMTFFFTQMRPLIDQGHLYLACPPLYRLTQGARRVYVADDAEKDAMMEKGLGGKGKIDVQRFKGLGEMDAKDLKETTMDPATRKLIRVTVHDDEPGDTADLVERLMGKKPELRFQYIQENAQFVEELDV</sequence>
<dbReference type="GO" id="GO:0005694">
    <property type="term" value="C:chromosome"/>
    <property type="evidence" value="ECO:0007669"/>
    <property type="project" value="InterPro"/>
</dbReference>
<dbReference type="PROSITE" id="PS50880">
    <property type="entry name" value="TOPRIM"/>
    <property type="match status" value="1"/>
</dbReference>
<evidence type="ECO:0000256" key="9">
    <source>
        <dbReference type="ARBA" id="ARBA00023125"/>
    </source>
</evidence>
<comment type="function">
    <text evidence="11">Topoisomerase IV is essential for chromosome segregation. It relaxes supercoiled DNA. Performs the decatenation events required during the replication of a circular DNA molecule.</text>
</comment>
<evidence type="ECO:0000256" key="8">
    <source>
        <dbReference type="ARBA" id="ARBA00023029"/>
    </source>
</evidence>
<dbReference type="InterPro" id="IPR013760">
    <property type="entry name" value="Topo_IIA-like_dom_sf"/>
</dbReference>
<dbReference type="InterPro" id="IPR013506">
    <property type="entry name" value="Topo_IIA_bsu_dom2"/>
</dbReference>
<feature type="binding site" evidence="11">
    <location>
        <position position="15"/>
    </location>
    <ligand>
        <name>ATP</name>
        <dbReference type="ChEBI" id="CHEBI:30616"/>
    </ligand>
</feature>
<dbReference type="FunFam" id="3.40.50.670:FF:000001">
    <property type="entry name" value="DNA topoisomerase 2"/>
    <property type="match status" value="1"/>
</dbReference>
<feature type="domain" description="Toprim" evidence="12">
    <location>
        <begin position="434"/>
        <end position="548"/>
    </location>
</feature>
<dbReference type="CDD" id="cd00822">
    <property type="entry name" value="TopoII_Trans_DNA_gyrase"/>
    <property type="match status" value="1"/>
</dbReference>
<feature type="site" description="Interaction with DNA" evidence="11">
    <location>
        <position position="468"/>
    </location>
</feature>
<dbReference type="PROSITE" id="PS00177">
    <property type="entry name" value="TOPOISOMERASE_II"/>
    <property type="match status" value="1"/>
</dbReference>
<dbReference type="OrthoDB" id="9802808at2"/>
<evidence type="ECO:0000256" key="3">
    <source>
        <dbReference type="ARBA" id="ARBA00010708"/>
    </source>
</evidence>
<evidence type="ECO:0000256" key="7">
    <source>
        <dbReference type="ARBA" id="ARBA00022842"/>
    </source>
</evidence>
<dbReference type="EC" id="5.6.2.2" evidence="11"/>
<accession>A0A2T0W3G8</accession>
<evidence type="ECO:0000313" key="14">
    <source>
        <dbReference type="Proteomes" id="UP000238007"/>
    </source>
</evidence>
<dbReference type="InterPro" id="IPR003594">
    <property type="entry name" value="HATPase_dom"/>
</dbReference>
<dbReference type="GO" id="GO:0007059">
    <property type="term" value="P:chromosome segregation"/>
    <property type="evidence" value="ECO:0007669"/>
    <property type="project" value="UniProtKB-UniRule"/>
</dbReference>
<keyword evidence="6 11" id="KW-0067">ATP-binding</keyword>
<dbReference type="GO" id="GO:0046872">
    <property type="term" value="F:metal ion binding"/>
    <property type="evidence" value="ECO:0007669"/>
    <property type="project" value="UniProtKB-KW"/>
</dbReference>
<keyword evidence="9 11" id="KW-0238">DNA-binding</keyword>
<dbReference type="InterPro" id="IPR014721">
    <property type="entry name" value="Ribsml_uS5_D2-typ_fold_subgr"/>
</dbReference>
<dbReference type="GO" id="GO:0003918">
    <property type="term" value="F:DNA topoisomerase type II (double strand cut, ATP-hydrolyzing) activity"/>
    <property type="evidence" value="ECO:0007669"/>
    <property type="project" value="UniProtKB-UniRule"/>
</dbReference>
<dbReference type="Pfam" id="PF00204">
    <property type="entry name" value="DNA_gyraseB"/>
    <property type="match status" value="1"/>
</dbReference>
<dbReference type="Gene3D" id="3.40.50.670">
    <property type="match status" value="1"/>
</dbReference>
<dbReference type="Pfam" id="PF02518">
    <property type="entry name" value="HATPase_c"/>
    <property type="match status" value="1"/>
</dbReference>
<feature type="site" description="Interaction with DNA" evidence="11">
    <location>
        <position position="637"/>
    </location>
</feature>
<gene>
    <name evidence="11" type="primary">parE</name>
    <name evidence="13" type="ORF">CLV80_102381</name>
</gene>
<feature type="binding site" evidence="11">
    <location>
        <position position="354"/>
    </location>
    <ligand>
        <name>ATP</name>
        <dbReference type="ChEBI" id="CHEBI:30616"/>
    </ligand>
</feature>
<dbReference type="Gene3D" id="3.30.230.10">
    <property type="match status" value="1"/>
</dbReference>
<keyword evidence="10 11" id="KW-0413">Isomerase</keyword>
<dbReference type="GO" id="GO:0006265">
    <property type="term" value="P:DNA topological change"/>
    <property type="evidence" value="ECO:0007669"/>
    <property type="project" value="UniProtKB-UniRule"/>
</dbReference>
<evidence type="ECO:0000256" key="11">
    <source>
        <dbReference type="HAMAP-Rule" id="MF_00938"/>
    </source>
</evidence>
<organism evidence="13 14">
    <name type="scientific">Yoonia maritima</name>
    <dbReference type="NCBI Taxonomy" id="1435347"/>
    <lineage>
        <taxon>Bacteria</taxon>
        <taxon>Pseudomonadati</taxon>
        <taxon>Pseudomonadota</taxon>
        <taxon>Alphaproteobacteria</taxon>
        <taxon>Rhodobacterales</taxon>
        <taxon>Paracoccaceae</taxon>
        <taxon>Yoonia</taxon>
    </lineage>
</organism>
<dbReference type="InterPro" id="IPR018522">
    <property type="entry name" value="TopoIIA_CS"/>
</dbReference>
<dbReference type="InterPro" id="IPR001241">
    <property type="entry name" value="Topo_IIA"/>
</dbReference>
<evidence type="ECO:0000256" key="1">
    <source>
        <dbReference type="ARBA" id="ARBA00000185"/>
    </source>
</evidence>
<keyword evidence="7" id="KW-0460">Magnesium</keyword>
<dbReference type="GO" id="GO:0003677">
    <property type="term" value="F:DNA binding"/>
    <property type="evidence" value="ECO:0007669"/>
    <property type="project" value="UniProtKB-UniRule"/>
</dbReference>
<comment type="similarity">
    <text evidence="11">Belongs to the type II topoisomerase family. ParE type 1 subfamily.</text>
</comment>
<dbReference type="NCBIfam" id="TIGR01055">
    <property type="entry name" value="parE_Gneg"/>
    <property type="match status" value="1"/>
</dbReference>
<protein>
    <recommendedName>
        <fullName evidence="11">DNA topoisomerase 4 subunit B</fullName>
        <ecNumber evidence="11">5.6.2.2</ecNumber>
    </recommendedName>
    <alternativeName>
        <fullName evidence="11">Topoisomerase IV subunit B</fullName>
    </alternativeName>
</protein>
<evidence type="ECO:0000259" key="12">
    <source>
        <dbReference type="PROSITE" id="PS50880"/>
    </source>
</evidence>
<evidence type="ECO:0000256" key="5">
    <source>
        <dbReference type="ARBA" id="ARBA00022741"/>
    </source>
</evidence>
<dbReference type="PRINTS" id="PR00418">
    <property type="entry name" value="TPI2FAMILY"/>
</dbReference>
<dbReference type="Pfam" id="PF01751">
    <property type="entry name" value="Toprim"/>
    <property type="match status" value="1"/>
</dbReference>
<reference evidence="13 14" key="1">
    <citation type="submission" date="2018-03" db="EMBL/GenBank/DDBJ databases">
        <title>Genomic Encyclopedia of Archaeal and Bacterial Type Strains, Phase II (KMG-II): from individual species to whole genera.</title>
        <authorList>
            <person name="Goeker M."/>
        </authorList>
    </citation>
    <scope>NUCLEOTIDE SEQUENCE [LARGE SCALE GENOMIC DNA]</scope>
    <source>
        <strain evidence="13 14">DSM 101533</strain>
    </source>
</reference>
<dbReference type="CDD" id="cd16928">
    <property type="entry name" value="HATPase_GyrB-like"/>
    <property type="match status" value="1"/>
</dbReference>
<dbReference type="AlphaFoldDB" id="A0A2T0W3G8"/>
<dbReference type="InterPro" id="IPR036890">
    <property type="entry name" value="HATPase_C_sf"/>
</dbReference>
<dbReference type="PANTHER" id="PTHR45866:SF1">
    <property type="entry name" value="DNA GYRASE SUBUNIT B, MITOCHONDRIAL"/>
    <property type="match status" value="1"/>
</dbReference>
<evidence type="ECO:0000256" key="6">
    <source>
        <dbReference type="ARBA" id="ARBA00022840"/>
    </source>
</evidence>
<dbReference type="InterPro" id="IPR005737">
    <property type="entry name" value="TopoIV_B_Gneg"/>
</dbReference>
<keyword evidence="8 11" id="KW-0799">Topoisomerase</keyword>
<evidence type="ECO:0000256" key="10">
    <source>
        <dbReference type="ARBA" id="ARBA00023235"/>
    </source>
</evidence>
<evidence type="ECO:0000313" key="13">
    <source>
        <dbReference type="EMBL" id="PRY79735.1"/>
    </source>
</evidence>
<dbReference type="HAMAP" id="MF_00938">
    <property type="entry name" value="ParE_type1"/>
    <property type="match status" value="1"/>
</dbReference>
<evidence type="ECO:0000256" key="4">
    <source>
        <dbReference type="ARBA" id="ARBA00022723"/>
    </source>
</evidence>
<dbReference type="Pfam" id="PF00986">
    <property type="entry name" value="DNA_gyraseB_C"/>
    <property type="match status" value="1"/>
</dbReference>
<dbReference type="Gene3D" id="3.30.565.10">
    <property type="entry name" value="Histidine kinase-like ATPase, C-terminal domain"/>
    <property type="match status" value="1"/>
</dbReference>
<dbReference type="InterPro" id="IPR013759">
    <property type="entry name" value="Topo_IIA_B_C"/>
</dbReference>
<dbReference type="InterPro" id="IPR002288">
    <property type="entry name" value="DNA_gyrase_B_C"/>
</dbReference>
<dbReference type="EMBL" id="PVTP01000002">
    <property type="protein sequence ID" value="PRY79735.1"/>
    <property type="molecule type" value="Genomic_DNA"/>
</dbReference>
<dbReference type="InterPro" id="IPR020568">
    <property type="entry name" value="Ribosomal_Su5_D2-typ_SF"/>
</dbReference>
<keyword evidence="4" id="KW-0479">Metal-binding</keyword>
<comment type="cofactor">
    <cofactor evidence="2">
        <name>Mg(2+)</name>
        <dbReference type="ChEBI" id="CHEBI:18420"/>
    </cofactor>
</comment>
<proteinExistence type="inferred from homology"/>
<dbReference type="Proteomes" id="UP000238007">
    <property type="component" value="Unassembled WGS sequence"/>
</dbReference>
<comment type="catalytic activity">
    <reaction evidence="1 11">
        <text>ATP-dependent breakage, passage and rejoining of double-stranded DNA.</text>
        <dbReference type="EC" id="5.6.2.2"/>
    </reaction>
</comment>
<keyword evidence="14" id="KW-1185">Reference proteome</keyword>
<dbReference type="SUPFAM" id="SSF54211">
    <property type="entry name" value="Ribosomal protein S5 domain 2-like"/>
    <property type="match status" value="1"/>
</dbReference>
<dbReference type="SMART" id="SM00433">
    <property type="entry name" value="TOP2c"/>
    <property type="match status" value="1"/>
</dbReference>
<feature type="binding site" evidence="11">
    <location>
        <begin position="124"/>
        <end position="130"/>
    </location>
    <ligand>
        <name>ATP</name>
        <dbReference type="ChEBI" id="CHEBI:30616"/>
    </ligand>
</feature>
<evidence type="ECO:0000256" key="2">
    <source>
        <dbReference type="ARBA" id="ARBA00001946"/>
    </source>
</evidence>
<dbReference type="RefSeq" id="WP_106355201.1">
    <property type="nucleotide sequence ID" value="NZ_JBHOGK010000002.1"/>
</dbReference>
<dbReference type="SUPFAM" id="SSF56719">
    <property type="entry name" value="Type II DNA topoisomerase"/>
    <property type="match status" value="1"/>
</dbReference>